<protein>
    <submittedName>
        <fullName evidence="3">2-succinyl-5-enolpyruvyl-6-hydroxy-3-cyclohexene-1-carboxylate synthase</fullName>
        <ecNumber evidence="3">2.2.1.9</ecNumber>
    </submittedName>
</protein>
<reference evidence="3 4" key="1">
    <citation type="journal article" date="2012" name="J. Bacteriol.">
        <title>Genome Sequence of Janibacter hoylei MTCC8307, Isolated from the Stratospheric Air.</title>
        <authorList>
            <person name="Pawar S.P."/>
            <person name="Dhotre D.P."/>
            <person name="Shetty S.A."/>
            <person name="Chowdhury S.P."/>
            <person name="Chaudhari B.L."/>
            <person name="Shouche Y.S."/>
        </authorList>
    </citation>
    <scope>NUCLEOTIDE SEQUENCE [LARGE SCALE GENOMIC DNA]</scope>
    <source>
        <strain evidence="3 4">PVAS-1</strain>
    </source>
</reference>
<keyword evidence="3" id="KW-0808">Transferase</keyword>
<dbReference type="RefSeq" id="WP_007925556.1">
    <property type="nucleotide sequence ID" value="NZ_ALWX01000016.1"/>
</dbReference>
<evidence type="ECO:0000313" key="4">
    <source>
        <dbReference type="Proteomes" id="UP000004474"/>
    </source>
</evidence>
<dbReference type="InterPro" id="IPR012001">
    <property type="entry name" value="Thiamin_PyroP_enz_TPP-bd_dom"/>
</dbReference>
<feature type="region of interest" description="Disordered" evidence="1">
    <location>
        <begin position="157"/>
        <end position="180"/>
    </location>
</feature>
<dbReference type="PANTHER" id="PTHR42916:SF1">
    <property type="entry name" value="PROTEIN PHYLLO, CHLOROPLASTIC"/>
    <property type="match status" value="1"/>
</dbReference>
<feature type="compositionally biased region" description="Low complexity" evidence="1">
    <location>
        <begin position="157"/>
        <end position="166"/>
    </location>
</feature>
<dbReference type="AlphaFoldDB" id="K1DZG3"/>
<dbReference type="GO" id="GO:0000287">
    <property type="term" value="F:magnesium ion binding"/>
    <property type="evidence" value="ECO:0007669"/>
    <property type="project" value="UniProtKB-ARBA"/>
</dbReference>
<evidence type="ECO:0000313" key="3">
    <source>
        <dbReference type="EMBL" id="EKA61990.1"/>
    </source>
</evidence>
<comment type="caution">
    <text evidence="3">The sequence shown here is derived from an EMBL/GenBank/DDBJ whole genome shotgun (WGS) entry which is preliminary data.</text>
</comment>
<dbReference type="Gene3D" id="3.40.50.970">
    <property type="match status" value="1"/>
</dbReference>
<dbReference type="CDD" id="cd07037">
    <property type="entry name" value="TPP_PYR_MenD"/>
    <property type="match status" value="1"/>
</dbReference>
<dbReference type="Proteomes" id="UP000004474">
    <property type="component" value="Unassembled WGS sequence"/>
</dbReference>
<accession>K1DZG3</accession>
<sequence length="180" mass="18906">MHPSTTGARVLLDELVRLGVGELVLCPGSRSAPLAYAAHELERQGRLRLHVRVDERSAAFLALGLAKTSRRPAAVVTTSGTAVANLHPAVLEAHHGAVPLLLLTADRPPELRGVGANQATDQVGVFGGHVRLALELEAPSDPARQEPAWRTAAARAVAAATGAPGRTRVRRPRAPRPALP</sequence>
<dbReference type="eggNOG" id="COG1165">
    <property type="taxonomic scope" value="Bacteria"/>
</dbReference>
<evidence type="ECO:0000259" key="2">
    <source>
        <dbReference type="Pfam" id="PF02776"/>
    </source>
</evidence>
<feature type="domain" description="Thiamine pyrophosphate enzyme N-terminal TPP-binding" evidence="2">
    <location>
        <begin position="6"/>
        <end position="123"/>
    </location>
</feature>
<dbReference type="EC" id="2.2.1.9" evidence="3"/>
<dbReference type="GO" id="GO:0070204">
    <property type="term" value="F:2-succinyl-5-enolpyruvyl-6-hydroxy-3-cyclohexene-1-carboxylic-acid synthase activity"/>
    <property type="evidence" value="ECO:0007669"/>
    <property type="project" value="UniProtKB-EC"/>
</dbReference>
<dbReference type="InterPro" id="IPR029061">
    <property type="entry name" value="THDP-binding"/>
</dbReference>
<dbReference type="SUPFAM" id="SSF52518">
    <property type="entry name" value="Thiamin diphosphate-binding fold (THDP-binding)"/>
    <property type="match status" value="1"/>
</dbReference>
<evidence type="ECO:0000256" key="1">
    <source>
        <dbReference type="SAM" id="MobiDB-lite"/>
    </source>
</evidence>
<gene>
    <name evidence="3" type="ORF">B277_04507</name>
</gene>
<dbReference type="EMBL" id="ALWX01000016">
    <property type="protein sequence ID" value="EKA61990.1"/>
    <property type="molecule type" value="Genomic_DNA"/>
</dbReference>
<dbReference type="PANTHER" id="PTHR42916">
    <property type="entry name" value="2-SUCCINYL-5-ENOLPYRUVYL-6-HYDROXY-3-CYCLOHEXENE-1-CARBOXYLATE SYNTHASE"/>
    <property type="match status" value="1"/>
</dbReference>
<dbReference type="Pfam" id="PF02776">
    <property type="entry name" value="TPP_enzyme_N"/>
    <property type="match status" value="1"/>
</dbReference>
<proteinExistence type="predicted"/>
<dbReference type="STRING" id="1210046.B277_04507"/>
<dbReference type="GO" id="GO:0030976">
    <property type="term" value="F:thiamine pyrophosphate binding"/>
    <property type="evidence" value="ECO:0007669"/>
    <property type="project" value="InterPro"/>
</dbReference>
<dbReference type="PATRIC" id="fig|1210046.3.peg.872"/>
<name>K1DZG3_9MICO</name>
<organism evidence="3 4">
    <name type="scientific">Janibacter hoylei PVAS-1</name>
    <dbReference type="NCBI Taxonomy" id="1210046"/>
    <lineage>
        <taxon>Bacteria</taxon>
        <taxon>Bacillati</taxon>
        <taxon>Actinomycetota</taxon>
        <taxon>Actinomycetes</taxon>
        <taxon>Micrococcales</taxon>
        <taxon>Intrasporangiaceae</taxon>
        <taxon>Janibacter</taxon>
    </lineage>
</organism>